<dbReference type="AlphaFoldDB" id="A0A2R6NGE3"/>
<accession>A0A2R6NGE3</accession>
<dbReference type="Proteomes" id="UP000186601">
    <property type="component" value="Unassembled WGS sequence"/>
</dbReference>
<dbReference type="CDD" id="cd00570">
    <property type="entry name" value="GST_N_family"/>
    <property type="match status" value="1"/>
</dbReference>
<dbReference type="CDD" id="cd00299">
    <property type="entry name" value="GST_C_family"/>
    <property type="match status" value="1"/>
</dbReference>
<dbReference type="PROSITE" id="PS50405">
    <property type="entry name" value="GST_CTER"/>
    <property type="match status" value="1"/>
</dbReference>
<dbReference type="STRING" id="98765.A0A2R6NGE3"/>
<evidence type="ECO:0000313" key="3">
    <source>
        <dbReference type="Proteomes" id="UP000186601"/>
    </source>
</evidence>
<sequence length="205" mass="23088">MSGKGDSGRSYHLKCTGDALNTAQSHSGPKDLTLFGSCFCPFVQRVWVALEYLGIDYESSCYDDKAQPAAPNLRDLALIRLQADHVNRTLIPAFYRYLQAQDEEQQIEGGKEFMSALDGLVKLFERSDAETETNIGLWKESGQLGLADVMAGPWIFRATNVLAHYRGFSVPEGERFQAYVERLVNHPAFKKTCSTKDLYLESYER</sequence>
<dbReference type="Pfam" id="PF13409">
    <property type="entry name" value="GST_N_2"/>
    <property type="match status" value="1"/>
</dbReference>
<dbReference type="PANTHER" id="PTHR43968">
    <property type="match status" value="1"/>
</dbReference>
<feature type="domain" description="GST C-terminal" evidence="1">
    <location>
        <begin position="72"/>
        <end position="205"/>
    </location>
</feature>
<reference evidence="2 3" key="1">
    <citation type="submission" date="2018-02" db="EMBL/GenBank/DDBJ databases">
        <title>Genome sequence of the basidiomycete white-rot fungus Phlebia centrifuga.</title>
        <authorList>
            <person name="Granchi Z."/>
            <person name="Peng M."/>
            <person name="de Vries R.P."/>
            <person name="Hilden K."/>
            <person name="Makela M.R."/>
            <person name="Grigoriev I."/>
            <person name="Riley R."/>
        </authorList>
    </citation>
    <scope>NUCLEOTIDE SEQUENCE [LARGE SCALE GENOMIC DNA]</scope>
    <source>
        <strain evidence="2 3">FBCC195</strain>
    </source>
</reference>
<dbReference type="InterPro" id="IPR036282">
    <property type="entry name" value="Glutathione-S-Trfase_C_sf"/>
</dbReference>
<dbReference type="Gene3D" id="1.20.1050.10">
    <property type="match status" value="1"/>
</dbReference>
<dbReference type="PANTHER" id="PTHR43968:SF6">
    <property type="entry name" value="GLUTATHIONE S-TRANSFERASE OMEGA"/>
    <property type="match status" value="1"/>
</dbReference>
<dbReference type="EMBL" id="MLYV02001285">
    <property type="protein sequence ID" value="PSR71401.1"/>
    <property type="molecule type" value="Genomic_DNA"/>
</dbReference>
<dbReference type="OrthoDB" id="4951845at2759"/>
<proteinExistence type="predicted"/>
<organism evidence="2 3">
    <name type="scientific">Hermanssonia centrifuga</name>
    <dbReference type="NCBI Taxonomy" id="98765"/>
    <lineage>
        <taxon>Eukaryota</taxon>
        <taxon>Fungi</taxon>
        <taxon>Dikarya</taxon>
        <taxon>Basidiomycota</taxon>
        <taxon>Agaricomycotina</taxon>
        <taxon>Agaricomycetes</taxon>
        <taxon>Polyporales</taxon>
        <taxon>Meruliaceae</taxon>
        <taxon>Hermanssonia</taxon>
    </lineage>
</organism>
<comment type="caution">
    <text evidence="2">The sequence shown here is derived from an EMBL/GenBank/DDBJ whole genome shotgun (WGS) entry which is preliminary data.</text>
</comment>
<evidence type="ECO:0000259" key="1">
    <source>
        <dbReference type="PROSITE" id="PS50405"/>
    </source>
</evidence>
<dbReference type="InterPro" id="IPR004045">
    <property type="entry name" value="Glutathione_S-Trfase_N"/>
</dbReference>
<keyword evidence="3" id="KW-1185">Reference proteome</keyword>
<dbReference type="InterPro" id="IPR050983">
    <property type="entry name" value="GST_Omega/HSP26"/>
</dbReference>
<dbReference type="SUPFAM" id="SSF52833">
    <property type="entry name" value="Thioredoxin-like"/>
    <property type="match status" value="1"/>
</dbReference>
<dbReference type="Gene3D" id="3.40.30.10">
    <property type="entry name" value="Glutaredoxin"/>
    <property type="match status" value="1"/>
</dbReference>
<dbReference type="InterPro" id="IPR036249">
    <property type="entry name" value="Thioredoxin-like_sf"/>
</dbReference>
<name>A0A2R6NGE3_9APHY</name>
<dbReference type="InterPro" id="IPR010987">
    <property type="entry name" value="Glutathione-S-Trfase_C-like"/>
</dbReference>
<dbReference type="SUPFAM" id="SSF47616">
    <property type="entry name" value="GST C-terminal domain-like"/>
    <property type="match status" value="1"/>
</dbReference>
<protein>
    <recommendedName>
        <fullName evidence="1">GST C-terminal domain-containing protein</fullName>
    </recommendedName>
</protein>
<evidence type="ECO:0000313" key="2">
    <source>
        <dbReference type="EMBL" id="PSR71401.1"/>
    </source>
</evidence>
<gene>
    <name evidence="2" type="ORF">PHLCEN_2v12668</name>
</gene>
<dbReference type="GO" id="GO:0005737">
    <property type="term" value="C:cytoplasm"/>
    <property type="evidence" value="ECO:0007669"/>
    <property type="project" value="TreeGrafter"/>
</dbReference>